<name>A0ABQ4UUD4_9HYPH</name>
<protein>
    <submittedName>
        <fullName evidence="1">Uncharacterized protein</fullName>
    </submittedName>
</protein>
<dbReference type="Proteomes" id="UP001055093">
    <property type="component" value="Unassembled WGS sequence"/>
</dbReference>
<comment type="caution">
    <text evidence="1">The sequence shown here is derived from an EMBL/GenBank/DDBJ whole genome shotgun (WGS) entry which is preliminary data.</text>
</comment>
<organism evidence="1 2">
    <name type="scientific">Methylorubrum suomiense</name>
    <dbReference type="NCBI Taxonomy" id="144191"/>
    <lineage>
        <taxon>Bacteria</taxon>
        <taxon>Pseudomonadati</taxon>
        <taxon>Pseudomonadota</taxon>
        <taxon>Alphaproteobacteria</taxon>
        <taxon>Hyphomicrobiales</taxon>
        <taxon>Methylobacteriaceae</taxon>
        <taxon>Methylorubrum</taxon>
    </lineage>
</organism>
<proteinExistence type="predicted"/>
<dbReference type="EMBL" id="BPRE01000006">
    <property type="protein sequence ID" value="GJE75837.1"/>
    <property type="molecule type" value="Genomic_DNA"/>
</dbReference>
<evidence type="ECO:0000313" key="1">
    <source>
        <dbReference type="EMBL" id="GJE75837.1"/>
    </source>
</evidence>
<sequence>MFDPGSWRIIMVIGAVKPMDMADRTSAEICFANDLRSGAAIESARQVGFVEPNEYR</sequence>
<gene>
    <name evidence="1" type="ORF">BGCPKDLD_2424</name>
</gene>
<reference evidence="1" key="1">
    <citation type="journal article" date="2021" name="Front. Microbiol.">
        <title>Comprehensive Comparative Genomics and Phenotyping of Methylobacterium Species.</title>
        <authorList>
            <person name="Alessa O."/>
            <person name="Ogura Y."/>
            <person name="Fujitani Y."/>
            <person name="Takami H."/>
            <person name="Hayashi T."/>
            <person name="Sahin N."/>
            <person name="Tani A."/>
        </authorList>
    </citation>
    <scope>NUCLEOTIDE SEQUENCE</scope>
    <source>
        <strain evidence="1">DSM 14458</strain>
    </source>
</reference>
<keyword evidence="2" id="KW-1185">Reference proteome</keyword>
<accession>A0ABQ4UUD4</accession>
<reference evidence="1" key="2">
    <citation type="submission" date="2021-08" db="EMBL/GenBank/DDBJ databases">
        <authorList>
            <person name="Tani A."/>
            <person name="Ola A."/>
            <person name="Ogura Y."/>
            <person name="Katsura K."/>
            <person name="Hayashi T."/>
        </authorList>
    </citation>
    <scope>NUCLEOTIDE SEQUENCE</scope>
    <source>
        <strain evidence="1">DSM 14458</strain>
    </source>
</reference>
<evidence type="ECO:0000313" key="2">
    <source>
        <dbReference type="Proteomes" id="UP001055093"/>
    </source>
</evidence>